<feature type="transmembrane region" description="Helical" evidence="8">
    <location>
        <begin position="198"/>
        <end position="216"/>
    </location>
</feature>
<reference evidence="9" key="1">
    <citation type="submission" date="2019-09" db="EMBL/GenBank/DDBJ databases">
        <authorList>
            <person name="Li J."/>
        </authorList>
    </citation>
    <scope>NUCLEOTIDE SEQUENCE [LARGE SCALE GENOMIC DNA]</scope>
    <source>
        <strain evidence="9">JCM 14732</strain>
    </source>
</reference>
<keyword evidence="3" id="KW-0813">Transport</keyword>
<feature type="transmembrane region" description="Helical" evidence="8">
    <location>
        <begin position="12"/>
        <end position="29"/>
    </location>
</feature>
<dbReference type="EMBL" id="SDPQ02000004">
    <property type="protein sequence ID" value="KAA1394388.1"/>
    <property type="molecule type" value="Genomic_DNA"/>
</dbReference>
<organism evidence="9 10">
    <name type="scientific">Aeromicrobium ginsengisoli</name>
    <dbReference type="NCBI Taxonomy" id="363867"/>
    <lineage>
        <taxon>Bacteria</taxon>
        <taxon>Bacillati</taxon>
        <taxon>Actinomycetota</taxon>
        <taxon>Actinomycetes</taxon>
        <taxon>Propionibacteriales</taxon>
        <taxon>Nocardioidaceae</taxon>
        <taxon>Aeromicrobium</taxon>
    </lineage>
</organism>
<keyword evidence="6 8" id="KW-1133">Transmembrane helix</keyword>
<feature type="transmembrane region" description="Helical" evidence="8">
    <location>
        <begin position="69"/>
        <end position="91"/>
    </location>
</feature>
<dbReference type="GO" id="GO:0005886">
    <property type="term" value="C:plasma membrane"/>
    <property type="evidence" value="ECO:0007669"/>
    <property type="project" value="UniProtKB-SubCell"/>
</dbReference>
<comment type="subcellular location">
    <subcellularLocation>
        <location evidence="1">Cell membrane</location>
        <topology evidence="1">Multi-pass membrane protein</topology>
    </subcellularLocation>
</comment>
<evidence type="ECO:0000256" key="5">
    <source>
        <dbReference type="ARBA" id="ARBA00022692"/>
    </source>
</evidence>
<dbReference type="PANTHER" id="PTHR36838:SF3">
    <property type="entry name" value="TRANSPORTER AUXIN EFFLUX CARRIER EC FAMILY"/>
    <property type="match status" value="1"/>
</dbReference>
<evidence type="ECO:0000256" key="8">
    <source>
        <dbReference type="SAM" id="Phobius"/>
    </source>
</evidence>
<evidence type="ECO:0000256" key="6">
    <source>
        <dbReference type="ARBA" id="ARBA00022989"/>
    </source>
</evidence>
<dbReference type="Proteomes" id="UP000380867">
    <property type="component" value="Unassembled WGS sequence"/>
</dbReference>
<keyword evidence="4" id="KW-1003">Cell membrane</keyword>
<dbReference type="RefSeq" id="WP_149690994.1">
    <property type="nucleotide sequence ID" value="NZ_SDPQ02000004.1"/>
</dbReference>
<dbReference type="AlphaFoldDB" id="A0A5M4F9M4"/>
<evidence type="ECO:0000256" key="1">
    <source>
        <dbReference type="ARBA" id="ARBA00004651"/>
    </source>
</evidence>
<dbReference type="GO" id="GO:0055085">
    <property type="term" value="P:transmembrane transport"/>
    <property type="evidence" value="ECO:0007669"/>
    <property type="project" value="InterPro"/>
</dbReference>
<evidence type="ECO:0000256" key="4">
    <source>
        <dbReference type="ARBA" id="ARBA00022475"/>
    </source>
</evidence>
<dbReference type="PANTHER" id="PTHR36838">
    <property type="entry name" value="AUXIN EFFLUX CARRIER FAMILY PROTEIN"/>
    <property type="match status" value="1"/>
</dbReference>
<evidence type="ECO:0000256" key="7">
    <source>
        <dbReference type="ARBA" id="ARBA00023136"/>
    </source>
</evidence>
<feature type="transmembrane region" description="Helical" evidence="8">
    <location>
        <begin position="167"/>
        <end position="186"/>
    </location>
</feature>
<evidence type="ECO:0000313" key="10">
    <source>
        <dbReference type="Proteomes" id="UP000380867"/>
    </source>
</evidence>
<evidence type="ECO:0000256" key="2">
    <source>
        <dbReference type="ARBA" id="ARBA00010145"/>
    </source>
</evidence>
<comment type="caution">
    <text evidence="9">The sequence shown here is derived from an EMBL/GenBank/DDBJ whole genome shotgun (WGS) entry which is preliminary data.</text>
</comment>
<keyword evidence="5 8" id="KW-0812">Transmembrane</keyword>
<feature type="transmembrane region" description="Helical" evidence="8">
    <location>
        <begin position="260"/>
        <end position="279"/>
    </location>
</feature>
<dbReference type="Pfam" id="PF03547">
    <property type="entry name" value="Mem_trans"/>
    <property type="match status" value="1"/>
</dbReference>
<feature type="transmembrane region" description="Helical" evidence="8">
    <location>
        <begin position="97"/>
        <end position="119"/>
    </location>
</feature>
<dbReference type="InterPro" id="IPR038770">
    <property type="entry name" value="Na+/solute_symporter_sf"/>
</dbReference>
<evidence type="ECO:0000313" key="9">
    <source>
        <dbReference type="EMBL" id="KAA1394388.1"/>
    </source>
</evidence>
<comment type="similarity">
    <text evidence="2">Belongs to the auxin efflux carrier (TC 2.A.69) family.</text>
</comment>
<name>A0A5M4F9M4_9ACTN</name>
<dbReference type="Gene3D" id="1.20.1530.20">
    <property type="match status" value="1"/>
</dbReference>
<dbReference type="InterPro" id="IPR004776">
    <property type="entry name" value="Mem_transp_PIN-like"/>
</dbReference>
<keyword evidence="7 8" id="KW-0472">Membrane</keyword>
<accession>A0A5M4F9M4</accession>
<feature type="transmembrane region" description="Helical" evidence="8">
    <location>
        <begin position="35"/>
        <end position="57"/>
    </location>
</feature>
<keyword evidence="10" id="KW-1185">Reference proteome</keyword>
<feature type="transmembrane region" description="Helical" evidence="8">
    <location>
        <begin position="140"/>
        <end position="161"/>
    </location>
</feature>
<protein>
    <submittedName>
        <fullName evidence="9">AEC family transporter</fullName>
    </submittedName>
</protein>
<evidence type="ECO:0000256" key="3">
    <source>
        <dbReference type="ARBA" id="ARBA00022448"/>
    </source>
</evidence>
<dbReference type="OrthoDB" id="5405318at2"/>
<proteinExistence type="inferred from homology"/>
<gene>
    <name evidence="9" type="ORF">ESP70_019530</name>
</gene>
<feature type="transmembrane region" description="Helical" evidence="8">
    <location>
        <begin position="228"/>
        <end position="248"/>
    </location>
</feature>
<sequence>MLDRDSQRVLSRLVYFVATPSLLVDLLARTDVSDVLGVGFAIAGLSVLAVLVVYVPVARRRGRSMSHIVIGALSASYANGGYLGLPIAVYVLGDAAFAVPVMVLQLIVYAPLALSMLDLEATGRRPTLGALALSGVRNPVSVAAVCGVLISVLGIHLPDIVGEPIKLLGGMAVPGALLAYGVSLRFGGAIGTAHRREIAVIALLKLVWMPAVAYVLARFAFGLESHEVFGLTVMAALPTAQNVFVYASRFQRSELLARDSVAVTTLLSIPVLFGLAAVLA</sequence>